<reference evidence="1 2" key="1">
    <citation type="submission" date="2018-04" db="EMBL/GenBank/DDBJ databases">
        <title>Active sludge and wastewater microbial communities from Klosterneuburg, Austria.</title>
        <authorList>
            <person name="Wagner M."/>
        </authorList>
    </citation>
    <scope>NUCLEOTIDE SEQUENCE [LARGE SCALE GENOMIC DNA]</scope>
    <source>
        <strain evidence="1 2">Nl12</strain>
    </source>
</reference>
<gene>
    <name evidence="1" type="ORF">C8R21_13221</name>
</gene>
<dbReference type="Gene3D" id="3.10.450.50">
    <property type="match status" value="1"/>
</dbReference>
<dbReference type="RefSeq" id="WP_107763146.1">
    <property type="nucleotide sequence ID" value="NZ_QAOK01000032.1"/>
</dbReference>
<evidence type="ECO:0000313" key="1">
    <source>
        <dbReference type="EMBL" id="PTQ79201.1"/>
    </source>
</evidence>
<protein>
    <submittedName>
        <fullName evidence="1">Uncharacterized protein</fullName>
    </submittedName>
</protein>
<sequence length="129" mass="14497">MSLTLEDALRAYAKALNTLNPAPLEPILAVDFHYSSQMVFQEITSRDTFLDYFRVKLQAIEKSKATVFAEMGKMPEYFRYEPCVVVAQHGKDNLVGVVLGEVESNQLKRLDFCIAPCPSSATRTGDYPK</sequence>
<organism evidence="1 2">
    <name type="scientific">Nitrosospira multiformis</name>
    <dbReference type="NCBI Taxonomy" id="1231"/>
    <lineage>
        <taxon>Bacteria</taxon>
        <taxon>Pseudomonadati</taxon>
        <taxon>Pseudomonadota</taxon>
        <taxon>Betaproteobacteria</taxon>
        <taxon>Nitrosomonadales</taxon>
        <taxon>Nitrosomonadaceae</taxon>
        <taxon>Nitrosospira</taxon>
    </lineage>
</organism>
<evidence type="ECO:0000313" key="2">
    <source>
        <dbReference type="Proteomes" id="UP000244152"/>
    </source>
</evidence>
<name>A0A2T5I5W2_9PROT</name>
<dbReference type="EMBL" id="QAOK01000032">
    <property type="protein sequence ID" value="PTQ79201.1"/>
    <property type="molecule type" value="Genomic_DNA"/>
</dbReference>
<proteinExistence type="predicted"/>
<dbReference type="AlphaFoldDB" id="A0A2T5I5W2"/>
<dbReference type="SUPFAM" id="SSF54427">
    <property type="entry name" value="NTF2-like"/>
    <property type="match status" value="1"/>
</dbReference>
<accession>A0A2T5I5W2</accession>
<dbReference type="InterPro" id="IPR032710">
    <property type="entry name" value="NTF2-like_dom_sf"/>
</dbReference>
<dbReference type="Proteomes" id="UP000244152">
    <property type="component" value="Unassembled WGS sequence"/>
</dbReference>
<comment type="caution">
    <text evidence="1">The sequence shown here is derived from an EMBL/GenBank/DDBJ whole genome shotgun (WGS) entry which is preliminary data.</text>
</comment>